<accession>A0ABQ7A538</accession>
<evidence type="ECO:0000256" key="2">
    <source>
        <dbReference type="SAM" id="Phobius"/>
    </source>
</evidence>
<feature type="compositionally biased region" description="Basic residues" evidence="1">
    <location>
        <begin position="93"/>
        <end position="104"/>
    </location>
</feature>
<keyword evidence="2" id="KW-0472">Membrane</keyword>
<evidence type="ECO:0000313" key="3">
    <source>
        <dbReference type="EMBL" id="KAF3492787.1"/>
    </source>
</evidence>
<feature type="region of interest" description="Disordered" evidence="1">
    <location>
        <begin position="80"/>
        <end position="109"/>
    </location>
</feature>
<keyword evidence="2" id="KW-0812">Transmembrane</keyword>
<reference evidence="3 4" key="1">
    <citation type="journal article" date="2020" name="BMC Genomics">
        <title>Intraspecific diversification of the crop wild relative Brassica cretica Lam. using demographic model selection.</title>
        <authorList>
            <person name="Kioukis A."/>
            <person name="Michalopoulou V.A."/>
            <person name="Briers L."/>
            <person name="Pirintsos S."/>
            <person name="Studholme D.J."/>
            <person name="Pavlidis P."/>
            <person name="Sarris P.F."/>
        </authorList>
    </citation>
    <scope>NUCLEOTIDE SEQUENCE [LARGE SCALE GENOMIC DNA]</scope>
    <source>
        <strain evidence="4">cv. PFS-1207/04</strain>
    </source>
</reference>
<evidence type="ECO:0000313" key="4">
    <source>
        <dbReference type="Proteomes" id="UP000266723"/>
    </source>
</evidence>
<dbReference type="EMBL" id="QGKV02002055">
    <property type="protein sequence ID" value="KAF3492787.1"/>
    <property type="molecule type" value="Genomic_DNA"/>
</dbReference>
<organism evidence="3 4">
    <name type="scientific">Brassica cretica</name>
    <name type="common">Mustard</name>
    <dbReference type="NCBI Taxonomy" id="69181"/>
    <lineage>
        <taxon>Eukaryota</taxon>
        <taxon>Viridiplantae</taxon>
        <taxon>Streptophyta</taxon>
        <taxon>Embryophyta</taxon>
        <taxon>Tracheophyta</taxon>
        <taxon>Spermatophyta</taxon>
        <taxon>Magnoliopsida</taxon>
        <taxon>eudicotyledons</taxon>
        <taxon>Gunneridae</taxon>
        <taxon>Pentapetalae</taxon>
        <taxon>rosids</taxon>
        <taxon>malvids</taxon>
        <taxon>Brassicales</taxon>
        <taxon>Brassicaceae</taxon>
        <taxon>Brassiceae</taxon>
        <taxon>Brassica</taxon>
    </lineage>
</organism>
<keyword evidence="4" id="KW-1185">Reference proteome</keyword>
<proteinExistence type="predicted"/>
<gene>
    <name evidence="3" type="ORF">DY000_02057430</name>
</gene>
<keyword evidence="2" id="KW-1133">Transmembrane helix</keyword>
<feature type="transmembrane region" description="Helical" evidence="2">
    <location>
        <begin position="27"/>
        <end position="45"/>
    </location>
</feature>
<sequence length="166" mass="18449">MAIKSATLSLCCSSTRSRRLSAWLSSVILTFSVATKSAILSFSVAPRRDRDEMDFFYGKRHEGVSSNKGLHPCIQSASSVPSAIDDEGSYRPHGVRSAKARGKKPVGEGKDLSQFQTMWSIKMQDSVTKERLSKMMLLDSLIAKQDPLQNYEEALKKKLITELMSD</sequence>
<evidence type="ECO:0008006" key="5">
    <source>
        <dbReference type="Google" id="ProtNLM"/>
    </source>
</evidence>
<name>A0ABQ7A538_BRACR</name>
<protein>
    <recommendedName>
        <fullName evidence="5">No apical meristem-associated C-terminal domain-containing protein</fullName>
    </recommendedName>
</protein>
<comment type="caution">
    <text evidence="3">The sequence shown here is derived from an EMBL/GenBank/DDBJ whole genome shotgun (WGS) entry which is preliminary data.</text>
</comment>
<dbReference type="Proteomes" id="UP000266723">
    <property type="component" value="Unassembled WGS sequence"/>
</dbReference>
<evidence type="ECO:0000256" key="1">
    <source>
        <dbReference type="SAM" id="MobiDB-lite"/>
    </source>
</evidence>